<keyword evidence="1" id="KW-0472">Membrane</keyword>
<feature type="transmembrane region" description="Helical" evidence="1">
    <location>
        <begin position="33"/>
        <end position="49"/>
    </location>
</feature>
<protein>
    <recommendedName>
        <fullName evidence="4">DUF1328 domain-containing protein</fullName>
    </recommendedName>
</protein>
<dbReference type="STRING" id="1287727.SAMN05443999_10677"/>
<evidence type="ECO:0000256" key="1">
    <source>
        <dbReference type="SAM" id="Phobius"/>
    </source>
</evidence>
<dbReference type="OrthoDB" id="7875193at2"/>
<reference evidence="2 3" key="1">
    <citation type="submission" date="2016-10" db="EMBL/GenBank/DDBJ databases">
        <authorList>
            <person name="de Groot N.N."/>
        </authorList>
    </citation>
    <scope>NUCLEOTIDE SEQUENCE [LARGE SCALE GENOMIC DNA]</scope>
    <source>
        <strain evidence="2 3">DSM 100674</strain>
    </source>
</reference>
<proteinExistence type="predicted"/>
<keyword evidence="1" id="KW-0812">Transmembrane</keyword>
<evidence type="ECO:0000313" key="2">
    <source>
        <dbReference type="EMBL" id="SEL55763.1"/>
    </source>
</evidence>
<keyword evidence="3" id="KW-1185">Reference proteome</keyword>
<dbReference type="Proteomes" id="UP000199582">
    <property type="component" value="Unassembled WGS sequence"/>
</dbReference>
<keyword evidence="1" id="KW-1133">Transmembrane helix</keyword>
<gene>
    <name evidence="2" type="ORF">SAMN05443999_10677</name>
</gene>
<dbReference type="EMBL" id="FOAG01000006">
    <property type="protein sequence ID" value="SEL55763.1"/>
    <property type="molecule type" value="Genomic_DNA"/>
</dbReference>
<evidence type="ECO:0000313" key="3">
    <source>
        <dbReference type="Proteomes" id="UP000199582"/>
    </source>
</evidence>
<sequence length="64" mass="6765">MFLLLAAVLFGAFGLNVMMGAFAGTAFLNDVNEMLLLLAAVITFVVAALKSEAARRNTTDKAKT</sequence>
<dbReference type="AlphaFoldDB" id="A0A1H7R6E6"/>
<evidence type="ECO:0008006" key="4">
    <source>
        <dbReference type="Google" id="ProtNLM"/>
    </source>
</evidence>
<name>A0A1H7R6E6_9RHOB</name>
<organism evidence="2 3">
    <name type="scientific">Roseovarius azorensis</name>
    <dbReference type="NCBI Taxonomy" id="1287727"/>
    <lineage>
        <taxon>Bacteria</taxon>
        <taxon>Pseudomonadati</taxon>
        <taxon>Pseudomonadota</taxon>
        <taxon>Alphaproteobacteria</taxon>
        <taxon>Rhodobacterales</taxon>
        <taxon>Roseobacteraceae</taxon>
        <taxon>Roseovarius</taxon>
    </lineage>
</organism>
<accession>A0A1H7R6E6</accession>
<dbReference type="RefSeq" id="WP_093036244.1">
    <property type="nucleotide sequence ID" value="NZ_FOAG01000006.1"/>
</dbReference>